<dbReference type="Proteomes" id="UP000007305">
    <property type="component" value="Chromosome 1"/>
</dbReference>
<feature type="compositionally biased region" description="Low complexity" evidence="1">
    <location>
        <begin position="17"/>
        <end position="30"/>
    </location>
</feature>
<protein>
    <submittedName>
        <fullName evidence="2">Uncharacterized protein</fullName>
    </submittedName>
</protein>
<dbReference type="InParanoid" id="A0A804LPR7"/>
<evidence type="ECO:0000256" key="1">
    <source>
        <dbReference type="SAM" id="MobiDB-lite"/>
    </source>
</evidence>
<organism evidence="2 3">
    <name type="scientific">Zea mays</name>
    <name type="common">Maize</name>
    <dbReference type="NCBI Taxonomy" id="4577"/>
    <lineage>
        <taxon>Eukaryota</taxon>
        <taxon>Viridiplantae</taxon>
        <taxon>Streptophyta</taxon>
        <taxon>Embryophyta</taxon>
        <taxon>Tracheophyta</taxon>
        <taxon>Spermatophyta</taxon>
        <taxon>Magnoliopsida</taxon>
        <taxon>Liliopsida</taxon>
        <taxon>Poales</taxon>
        <taxon>Poaceae</taxon>
        <taxon>PACMAD clade</taxon>
        <taxon>Panicoideae</taxon>
        <taxon>Andropogonodae</taxon>
        <taxon>Andropogoneae</taxon>
        <taxon>Tripsacinae</taxon>
        <taxon>Zea</taxon>
    </lineage>
</organism>
<reference evidence="3" key="1">
    <citation type="submission" date="2015-12" db="EMBL/GenBank/DDBJ databases">
        <title>Update maize B73 reference genome by single molecule sequencing technologies.</title>
        <authorList>
            <consortium name="Maize Genome Sequencing Project"/>
            <person name="Ware D."/>
        </authorList>
    </citation>
    <scope>NUCLEOTIDE SEQUENCE [LARGE SCALE GENOMIC DNA]</scope>
    <source>
        <strain evidence="3">cv. B73</strain>
    </source>
</reference>
<dbReference type="AlphaFoldDB" id="A0A804LPR7"/>
<reference evidence="2" key="3">
    <citation type="submission" date="2021-05" db="UniProtKB">
        <authorList>
            <consortium name="EnsemblPlants"/>
        </authorList>
    </citation>
    <scope>IDENTIFICATION</scope>
    <source>
        <strain evidence="2">cv. B73</strain>
    </source>
</reference>
<sequence length="136" mass="14552">MAISPIAAGVQIFPMAHSPLSSPSTSAAPPRHQPPRTPAAPLGCARVLSYVEPPPSGFELQKQSRHRHTASSTADLRSPYLVVVLPPSTSSMHVQQQPLPLRVDCADTDLRSPDAMLSNFSKTPSSSLRLVFFSSP</sequence>
<keyword evidence="3" id="KW-1185">Reference proteome</keyword>
<dbReference type="EnsemblPlants" id="Zm00001eb026830_T001">
    <property type="protein sequence ID" value="Zm00001eb026830_P001"/>
    <property type="gene ID" value="Zm00001eb026830"/>
</dbReference>
<evidence type="ECO:0000313" key="2">
    <source>
        <dbReference type="EnsemblPlants" id="Zm00001eb026830_P001"/>
    </source>
</evidence>
<accession>A0A804LPR7</accession>
<feature type="region of interest" description="Disordered" evidence="1">
    <location>
        <begin position="17"/>
        <end position="41"/>
    </location>
</feature>
<reference evidence="2" key="2">
    <citation type="submission" date="2019-07" db="EMBL/GenBank/DDBJ databases">
        <authorList>
            <person name="Seetharam A."/>
            <person name="Woodhouse M."/>
            <person name="Cannon E."/>
        </authorList>
    </citation>
    <scope>NUCLEOTIDE SEQUENCE [LARGE SCALE GENOMIC DNA]</scope>
    <source>
        <strain evidence="2">cv. B73</strain>
    </source>
</reference>
<proteinExistence type="predicted"/>
<evidence type="ECO:0000313" key="3">
    <source>
        <dbReference type="Proteomes" id="UP000007305"/>
    </source>
</evidence>
<name>A0A804LPR7_MAIZE</name>
<dbReference type="Gramene" id="Zm00001eb026830_T001">
    <property type="protein sequence ID" value="Zm00001eb026830_P001"/>
    <property type="gene ID" value="Zm00001eb026830"/>
</dbReference>